<dbReference type="InterPro" id="IPR051460">
    <property type="entry name" value="HdrC_iron-sulfur_subunit"/>
</dbReference>
<dbReference type="SUPFAM" id="SSF51971">
    <property type="entry name" value="Nucleotide-binding domain"/>
    <property type="match status" value="1"/>
</dbReference>
<dbReference type="InterPro" id="IPR009051">
    <property type="entry name" value="Helical_ferredxn"/>
</dbReference>
<dbReference type="PROSITE" id="PS51379">
    <property type="entry name" value="4FE4S_FER_2"/>
    <property type="match status" value="1"/>
</dbReference>
<dbReference type="Pfam" id="PF13534">
    <property type="entry name" value="Fer4_17"/>
    <property type="match status" value="1"/>
</dbReference>
<proteinExistence type="predicted"/>
<keyword evidence="5" id="KW-0411">Iron-sulfur</keyword>
<keyword evidence="4" id="KW-0408">Iron</keyword>
<dbReference type="NCBIfam" id="NF045663">
    <property type="entry name" value="diclust_near_Sec"/>
    <property type="match status" value="1"/>
</dbReference>
<accession>A0ABZ3J0D2</accession>
<dbReference type="InterPro" id="IPR017896">
    <property type="entry name" value="4Fe4S_Fe-S-bd"/>
</dbReference>
<evidence type="ECO:0000256" key="3">
    <source>
        <dbReference type="ARBA" id="ARBA00023002"/>
    </source>
</evidence>
<dbReference type="Gene3D" id="1.10.1060.10">
    <property type="entry name" value="Alpha-helical ferredoxin"/>
    <property type="match status" value="2"/>
</dbReference>
<evidence type="ECO:0000256" key="5">
    <source>
        <dbReference type="ARBA" id="ARBA00023014"/>
    </source>
</evidence>
<reference evidence="8" key="1">
    <citation type="submission" date="2024-05" db="EMBL/GenBank/DDBJ databases">
        <title>Isolation and characterization of Sporomusa carbonis sp. nov., a carboxydotrophic hydrogenogen in the genus of Sporomusa isolated from a charcoal burning pile.</title>
        <authorList>
            <person name="Boeer T."/>
            <person name="Rosenbaum F."/>
            <person name="Eysell L."/>
            <person name="Mueller V."/>
            <person name="Daniel R."/>
            <person name="Poehlein A."/>
        </authorList>
    </citation>
    <scope>NUCLEOTIDE SEQUENCE [LARGE SCALE GENOMIC DNA]</scope>
    <source>
        <strain evidence="8">DSM 3132</strain>
    </source>
</reference>
<name>A0ABZ3J0D2_SPOA4</name>
<dbReference type="InterPro" id="IPR017900">
    <property type="entry name" value="4Fe4S_Fe_S_CS"/>
</dbReference>
<dbReference type="Gene3D" id="3.40.50.720">
    <property type="entry name" value="NAD(P)-binding Rossmann-like Domain"/>
    <property type="match status" value="1"/>
</dbReference>
<evidence type="ECO:0000256" key="4">
    <source>
        <dbReference type="ARBA" id="ARBA00023004"/>
    </source>
</evidence>
<organism evidence="8 9">
    <name type="scientific">Sporomusa acidovorans (strain ATCC 49682 / DSM 3132 / Mol)</name>
    <dbReference type="NCBI Taxonomy" id="1123286"/>
    <lineage>
        <taxon>Bacteria</taxon>
        <taxon>Bacillati</taxon>
        <taxon>Bacillota</taxon>
        <taxon>Negativicutes</taxon>
        <taxon>Selenomonadales</taxon>
        <taxon>Sporomusaceae</taxon>
        <taxon>Sporomusa</taxon>
    </lineage>
</organism>
<evidence type="ECO:0008006" key="10">
    <source>
        <dbReference type="Google" id="ProtNLM"/>
    </source>
</evidence>
<dbReference type="Proteomes" id="UP000216052">
    <property type="component" value="Chromosome"/>
</dbReference>
<dbReference type="PROSITE" id="PS50206">
    <property type="entry name" value="RHODANESE_3"/>
    <property type="match status" value="1"/>
</dbReference>
<dbReference type="Pfam" id="PF14691">
    <property type="entry name" value="Fer4_20"/>
    <property type="match status" value="1"/>
</dbReference>
<dbReference type="InterPro" id="IPR001763">
    <property type="entry name" value="Rhodanese-like_dom"/>
</dbReference>
<dbReference type="SUPFAM" id="SSF46548">
    <property type="entry name" value="alpha-helical ferredoxin"/>
    <property type="match status" value="1"/>
</dbReference>
<gene>
    <name evidence="8" type="ORF">SPACI_017240</name>
</gene>
<keyword evidence="2" id="KW-0479">Metal-binding</keyword>
<dbReference type="Pfam" id="PF02754">
    <property type="entry name" value="CCG"/>
    <property type="match status" value="2"/>
</dbReference>
<feature type="domain" description="Rhodanese" evidence="6">
    <location>
        <begin position="115"/>
        <end position="157"/>
    </location>
</feature>
<sequence length="761" mass="84614">MEITEFNKLKSQCTRNEPVFCSNQCPLGVDVRGMIDKLVSGNFRGAYNHYSMQVLFPNIVSRLCDEPCRNACIRKNIDEPIAVRMLEKACCDYSNDKDVPAFYIPPKKQRVAIIGGGLGGMSCAVKLASKGYKVHVYEVRDYVGGWLWSQESPVPSQVLAAEFSRIARNNDINFHLNTRIQTLAEIEFDAMYIATGRNGNTFGLAGAFDPLSLATAHNGVFMSSAAAGREECTVLIPMREGMRVARAIEAYLKVGTMSRDSGRYECFPSRLTIDTAAVEHEPSVKPANQEGYTAAEAVTEAKRCLGCECTSCMAACELIAFYKKQPPKIIEDVIASLNVVTAITTRVASRQINSCNICGLCKEVCPESLDLEAIFLASRRALHKEGKLPPAFHDFWLKDMEFSNSEDAFFSYSPGSSRYLFFPGCQLGASDPEYVTAAYHYLVKHLNGGVSIMVGCCGAPADWAGREKEHLAVIAEIKNIWLSMGRPLVILACPTCKKMFEQHLPEIAVASLWKLIAVKGLPENQKTGEEKIVTVFDSCASRYDSETRNSVRTILRNSGYELRELAYSGERSQCCGYGGQIQAVNPGLFDKIVNHRVNATPYTYVTYCTNCRDTFANAKKMAVHLLDILFNNDIDARAARKPPTLTQRRENRIKLKKQLLRLTGGMDMAPATNDYSKIKVYISPELFAKMDRNLIIAEDAQRTVQYCESTGNKIQDTATGQLIGHLANGVITYWVVYRPEGDGFRLESIYSHRLTIEENVP</sequence>
<keyword evidence="3" id="KW-0560">Oxidoreductase</keyword>
<dbReference type="PANTHER" id="PTHR43255">
    <property type="entry name" value="IRON-SULFUR-BINDING OXIDOREDUCTASE FADF-RELATED-RELATED"/>
    <property type="match status" value="1"/>
</dbReference>
<dbReference type="InterPro" id="IPR028261">
    <property type="entry name" value="DPD_II"/>
</dbReference>
<evidence type="ECO:0000259" key="6">
    <source>
        <dbReference type="PROSITE" id="PS50206"/>
    </source>
</evidence>
<evidence type="ECO:0000313" key="8">
    <source>
        <dbReference type="EMBL" id="XFO71690.1"/>
    </source>
</evidence>
<dbReference type="InterPro" id="IPR004017">
    <property type="entry name" value="Cys_rich_dom"/>
</dbReference>
<evidence type="ECO:0000313" key="9">
    <source>
        <dbReference type="Proteomes" id="UP000216052"/>
    </source>
</evidence>
<dbReference type="Pfam" id="PF13450">
    <property type="entry name" value="NAD_binding_8"/>
    <property type="match status" value="1"/>
</dbReference>
<evidence type="ECO:0000256" key="2">
    <source>
        <dbReference type="ARBA" id="ARBA00022723"/>
    </source>
</evidence>
<dbReference type="PROSITE" id="PS00198">
    <property type="entry name" value="4FE4S_FER_1"/>
    <property type="match status" value="1"/>
</dbReference>
<keyword evidence="1" id="KW-0004">4Fe-4S</keyword>
<evidence type="ECO:0000259" key="7">
    <source>
        <dbReference type="PROSITE" id="PS51379"/>
    </source>
</evidence>
<protein>
    <recommendedName>
        <fullName evidence="10">NADPH-Fe(3+) oxidoreductase subunit beta</fullName>
    </recommendedName>
</protein>
<dbReference type="PANTHER" id="PTHR43255:SF1">
    <property type="entry name" value="IRON-SULFUR-BINDING OXIDOREDUCTASE FADF-RELATED"/>
    <property type="match status" value="1"/>
</dbReference>
<dbReference type="RefSeq" id="WP_093794568.1">
    <property type="nucleotide sequence ID" value="NZ_CP155571.1"/>
</dbReference>
<keyword evidence="9" id="KW-1185">Reference proteome</keyword>
<feature type="domain" description="4Fe-4S ferredoxin-type" evidence="7">
    <location>
        <begin position="345"/>
        <end position="374"/>
    </location>
</feature>
<evidence type="ECO:0000256" key="1">
    <source>
        <dbReference type="ARBA" id="ARBA00022485"/>
    </source>
</evidence>
<dbReference type="EMBL" id="CP155571">
    <property type="protein sequence ID" value="XFO71690.1"/>
    <property type="molecule type" value="Genomic_DNA"/>
</dbReference>